<organism evidence="1">
    <name type="scientific">Anguilla anguilla</name>
    <name type="common">European freshwater eel</name>
    <name type="synonym">Muraena anguilla</name>
    <dbReference type="NCBI Taxonomy" id="7936"/>
    <lineage>
        <taxon>Eukaryota</taxon>
        <taxon>Metazoa</taxon>
        <taxon>Chordata</taxon>
        <taxon>Craniata</taxon>
        <taxon>Vertebrata</taxon>
        <taxon>Euteleostomi</taxon>
        <taxon>Actinopterygii</taxon>
        <taxon>Neopterygii</taxon>
        <taxon>Teleostei</taxon>
        <taxon>Anguilliformes</taxon>
        <taxon>Anguillidae</taxon>
        <taxon>Anguilla</taxon>
    </lineage>
</organism>
<accession>A0A0E9STE1</accession>
<proteinExistence type="predicted"/>
<protein>
    <submittedName>
        <fullName evidence="1">Uncharacterized protein</fullName>
    </submittedName>
</protein>
<sequence length="17" mass="2093">MSTAYFQREMKDNKKSE</sequence>
<reference evidence="1" key="2">
    <citation type="journal article" date="2015" name="Fish Shellfish Immunol.">
        <title>Early steps in the European eel (Anguilla anguilla)-Vibrio vulnificus interaction in the gills: Role of the RtxA13 toxin.</title>
        <authorList>
            <person name="Callol A."/>
            <person name="Pajuelo D."/>
            <person name="Ebbesson L."/>
            <person name="Teles M."/>
            <person name="MacKenzie S."/>
            <person name="Amaro C."/>
        </authorList>
    </citation>
    <scope>NUCLEOTIDE SEQUENCE</scope>
</reference>
<dbReference type="EMBL" id="GBXM01064667">
    <property type="protein sequence ID" value="JAH43910.1"/>
    <property type="molecule type" value="Transcribed_RNA"/>
</dbReference>
<dbReference type="AlphaFoldDB" id="A0A0E9STE1"/>
<name>A0A0E9STE1_ANGAN</name>
<reference evidence="1" key="1">
    <citation type="submission" date="2014-11" db="EMBL/GenBank/DDBJ databases">
        <authorList>
            <person name="Amaro Gonzalez C."/>
        </authorList>
    </citation>
    <scope>NUCLEOTIDE SEQUENCE</scope>
</reference>
<evidence type="ECO:0000313" key="1">
    <source>
        <dbReference type="EMBL" id="JAH43910.1"/>
    </source>
</evidence>